<evidence type="ECO:0000256" key="8">
    <source>
        <dbReference type="SAM" id="Phobius"/>
    </source>
</evidence>
<evidence type="ECO:0000256" key="2">
    <source>
        <dbReference type="ARBA" id="ARBA00022692"/>
    </source>
</evidence>
<dbReference type="Pfam" id="PF06749">
    <property type="entry name" value="DUF1218"/>
    <property type="match status" value="1"/>
</dbReference>
<dbReference type="InterPro" id="IPR009606">
    <property type="entry name" value="DEAL/Modifying_wall_lignin1/2"/>
</dbReference>
<dbReference type="PANTHER" id="PTHR31769">
    <property type="entry name" value="OS07G0462200 PROTEIN-RELATED"/>
    <property type="match status" value="1"/>
</dbReference>
<organism evidence="9 10">
    <name type="scientific">Adiantum capillus-veneris</name>
    <name type="common">Maidenhair fern</name>
    <dbReference type="NCBI Taxonomy" id="13818"/>
    <lineage>
        <taxon>Eukaryota</taxon>
        <taxon>Viridiplantae</taxon>
        <taxon>Streptophyta</taxon>
        <taxon>Embryophyta</taxon>
        <taxon>Tracheophyta</taxon>
        <taxon>Polypodiopsida</taxon>
        <taxon>Polypodiidae</taxon>
        <taxon>Polypodiales</taxon>
        <taxon>Pteridineae</taxon>
        <taxon>Pteridaceae</taxon>
        <taxon>Vittarioideae</taxon>
        <taxon>Adiantum</taxon>
    </lineage>
</organism>
<gene>
    <name evidence="9" type="ORF">GOP47_0011174</name>
</gene>
<reference evidence="9" key="1">
    <citation type="submission" date="2021-01" db="EMBL/GenBank/DDBJ databases">
        <title>Adiantum capillus-veneris genome.</title>
        <authorList>
            <person name="Fang Y."/>
            <person name="Liao Q."/>
        </authorList>
    </citation>
    <scope>NUCLEOTIDE SEQUENCE</scope>
    <source>
        <strain evidence="9">H3</strain>
        <tissue evidence="9">Leaf</tissue>
    </source>
</reference>
<dbReference type="InterPro" id="IPR052222">
    <property type="entry name" value="DESIGUAL"/>
</dbReference>
<protein>
    <submittedName>
        <fullName evidence="9">Uncharacterized protein</fullName>
    </submittedName>
</protein>
<dbReference type="EMBL" id="JABFUD020000011">
    <property type="protein sequence ID" value="KAI5073161.1"/>
    <property type="molecule type" value="Genomic_DNA"/>
</dbReference>
<feature type="region of interest" description="Disordered" evidence="7">
    <location>
        <begin position="247"/>
        <end position="277"/>
    </location>
</feature>
<evidence type="ECO:0000256" key="3">
    <source>
        <dbReference type="ARBA" id="ARBA00022729"/>
    </source>
</evidence>
<dbReference type="OrthoDB" id="678343at2759"/>
<name>A0A9D4USF2_ADICA</name>
<evidence type="ECO:0000313" key="10">
    <source>
        <dbReference type="Proteomes" id="UP000886520"/>
    </source>
</evidence>
<proteinExistence type="inferred from homology"/>
<keyword evidence="5 8" id="KW-0472">Membrane</keyword>
<evidence type="ECO:0000256" key="7">
    <source>
        <dbReference type="SAM" id="MobiDB-lite"/>
    </source>
</evidence>
<sequence length="317" mass="33758">MELRTFFLITIATLGFLSGLLSFIAEGKKLAESDITRLASGECVHSRSPALGLGLAAAISLLIAQIISNALGGCICCESGVKDPSGKTTPIAVAISCLTFSWVTFSIAFLLLVAGASINDKRGESDDNLSTGCYVLKSGVFTGAAFAAMTTAILGVAYNLQVFALRKTMAATVPGAVDGASTSSSMEFNSIQDYTGQVEKARVLDHKTAYPRSAVNPHRDIRSMEMASPHTEESLAADEHTRMMPANRKISGVKPSKQTRKPLLQQSDPSGPIVGEHYYDSHRASQAASASYHMGNIDSGGAHWNYEQDGSRPSYRR</sequence>
<keyword evidence="3" id="KW-0732">Signal</keyword>
<evidence type="ECO:0000313" key="9">
    <source>
        <dbReference type="EMBL" id="KAI5073161.1"/>
    </source>
</evidence>
<feature type="transmembrane region" description="Helical" evidence="8">
    <location>
        <begin position="51"/>
        <end position="71"/>
    </location>
</feature>
<comment type="similarity">
    <text evidence="6">Belongs to the DESIGUAL family.</text>
</comment>
<evidence type="ECO:0000256" key="1">
    <source>
        <dbReference type="ARBA" id="ARBA00004127"/>
    </source>
</evidence>
<comment type="caution">
    <text evidence="9">The sequence shown here is derived from an EMBL/GenBank/DDBJ whole genome shotgun (WGS) entry which is preliminary data.</text>
</comment>
<dbReference type="GO" id="GO:0012505">
    <property type="term" value="C:endomembrane system"/>
    <property type="evidence" value="ECO:0007669"/>
    <property type="project" value="UniProtKB-SubCell"/>
</dbReference>
<dbReference type="Proteomes" id="UP000886520">
    <property type="component" value="Chromosome 11"/>
</dbReference>
<accession>A0A9D4USF2</accession>
<keyword evidence="10" id="KW-1185">Reference proteome</keyword>
<feature type="transmembrane region" description="Helical" evidence="8">
    <location>
        <begin position="138"/>
        <end position="160"/>
    </location>
</feature>
<feature type="transmembrane region" description="Helical" evidence="8">
    <location>
        <begin position="91"/>
        <end position="118"/>
    </location>
</feature>
<dbReference type="AlphaFoldDB" id="A0A9D4USF2"/>
<keyword evidence="4 8" id="KW-1133">Transmembrane helix</keyword>
<evidence type="ECO:0000256" key="6">
    <source>
        <dbReference type="ARBA" id="ARBA00029467"/>
    </source>
</evidence>
<evidence type="ECO:0000256" key="4">
    <source>
        <dbReference type="ARBA" id="ARBA00022989"/>
    </source>
</evidence>
<keyword evidence="2 8" id="KW-0812">Transmembrane</keyword>
<evidence type="ECO:0000256" key="5">
    <source>
        <dbReference type="ARBA" id="ARBA00023136"/>
    </source>
</evidence>
<comment type="subcellular location">
    <subcellularLocation>
        <location evidence="1">Endomembrane system</location>
        <topology evidence="1">Multi-pass membrane protein</topology>
    </subcellularLocation>
</comment>